<dbReference type="RefSeq" id="XP_008077105.1">
    <property type="nucleotide sequence ID" value="XM_008078914.1"/>
</dbReference>
<feature type="compositionally biased region" description="Low complexity" evidence="2">
    <location>
        <begin position="149"/>
        <end position="160"/>
    </location>
</feature>
<protein>
    <recommendedName>
        <fullName evidence="6">Low temperature requirement a protein</fullName>
    </recommendedName>
</protein>
<gene>
    <name evidence="4" type="ORF">GLAREA_05625</name>
</gene>
<feature type="transmembrane region" description="Helical" evidence="3">
    <location>
        <begin position="567"/>
        <end position="583"/>
    </location>
</feature>
<keyword evidence="3" id="KW-1133">Transmembrane helix</keyword>
<proteinExistence type="predicted"/>
<feature type="compositionally biased region" description="Basic and acidic residues" evidence="2">
    <location>
        <begin position="163"/>
        <end position="174"/>
    </location>
</feature>
<feature type="transmembrane region" description="Helical" evidence="3">
    <location>
        <begin position="272"/>
        <end position="292"/>
    </location>
</feature>
<dbReference type="PANTHER" id="PTHR36840:SF1">
    <property type="entry name" value="BLL5714 PROTEIN"/>
    <property type="match status" value="1"/>
</dbReference>
<dbReference type="InterPro" id="IPR010640">
    <property type="entry name" value="Low_temperature_requirement_A"/>
</dbReference>
<dbReference type="OMA" id="RQYFHKG"/>
<dbReference type="AlphaFoldDB" id="S3DD37"/>
<keyword evidence="1" id="KW-0175">Coiled coil</keyword>
<evidence type="ECO:0000256" key="2">
    <source>
        <dbReference type="SAM" id="MobiDB-lite"/>
    </source>
</evidence>
<feature type="transmembrane region" description="Helical" evidence="3">
    <location>
        <begin position="410"/>
        <end position="427"/>
    </location>
</feature>
<dbReference type="HOGENOM" id="CLU_022899_1_0_1"/>
<accession>S3DD37</accession>
<organism evidence="4 5">
    <name type="scientific">Glarea lozoyensis (strain ATCC 20868 / MF5171)</name>
    <dbReference type="NCBI Taxonomy" id="1116229"/>
    <lineage>
        <taxon>Eukaryota</taxon>
        <taxon>Fungi</taxon>
        <taxon>Dikarya</taxon>
        <taxon>Ascomycota</taxon>
        <taxon>Pezizomycotina</taxon>
        <taxon>Leotiomycetes</taxon>
        <taxon>Helotiales</taxon>
        <taxon>Helotiaceae</taxon>
        <taxon>Glarea</taxon>
    </lineage>
</organism>
<feature type="transmembrane region" description="Helical" evidence="3">
    <location>
        <begin position="298"/>
        <end position="321"/>
    </location>
</feature>
<feature type="transmembrane region" description="Helical" evidence="3">
    <location>
        <begin position="529"/>
        <end position="546"/>
    </location>
</feature>
<feature type="compositionally biased region" description="Polar residues" evidence="2">
    <location>
        <begin position="1"/>
        <end position="17"/>
    </location>
</feature>
<dbReference type="eggNOG" id="ENOG502RZXZ">
    <property type="taxonomic scope" value="Eukaryota"/>
</dbReference>
<feature type="region of interest" description="Disordered" evidence="2">
    <location>
        <begin position="147"/>
        <end position="174"/>
    </location>
</feature>
<reference evidence="4 5" key="1">
    <citation type="journal article" date="2013" name="BMC Genomics">
        <title>Genomics-driven discovery of the pneumocandin biosynthetic gene cluster in the fungus Glarea lozoyensis.</title>
        <authorList>
            <person name="Chen L."/>
            <person name="Yue Q."/>
            <person name="Zhang X."/>
            <person name="Xiang M."/>
            <person name="Wang C."/>
            <person name="Li S."/>
            <person name="Che Y."/>
            <person name="Ortiz-Lopez F.J."/>
            <person name="Bills G.F."/>
            <person name="Liu X."/>
            <person name="An Z."/>
        </authorList>
    </citation>
    <scope>NUCLEOTIDE SEQUENCE [LARGE SCALE GENOMIC DNA]</scope>
    <source>
        <strain evidence="5">ATCC 20868 / MF5171</strain>
    </source>
</reference>
<sequence length="666" mass="75582">MSTTPNETLSGKTLNGQHSHHGHHRARRIRNFVLPNGREVHIALSPEEAETLRQRLEAVRGEDEPFDLVISGSPEHLEALREAHGHHERKREALKETHGAAYDEFENVRAELEALGNELHMLTDHSVALDANFSKYGYSAHLRTYDDGSPAASSRSSSISGFHDPDHEKKDWEKERSNGTAIKIYNKPVVRQYFHKGLLWRASETTEVMSFELFVDLLYVGILAINGDHVSEDPNGHELLRFVICFIMSWKIWSDMALIVSWFETNDIMQRLSILFIMACLLGLTTQMLSAFEDTWTMLVAFYLTARLFMASYLVLLMFLIPMIRNMMIVHVTMTLIPSALWIGSIYVEYPNRLILVWIAIFIDLTGSMFAIFFIKISKKLSKRLGAWSDKVFEFYPAVNIEHKVERTNAFVTLVFGYSVVAIIYQSSSHYGLNAFFGKAVLGLIQAFCFNWIYFEIDGMDLFSHAIRRNVTSAMLWSSVHLPFIMAYVLGAAALSKLVVAHDCADADPHDLTHFYEEKSEEHIPVGLRWFYCGGFAIALAGMAVISLCHIHKDSAKGIRILKRYRLINRCCVCIILLLLPLSEHLSSLQLVSIVTGLLVWVLLMELWGVSCPEDTWFGQEGGKCKYIAKCRISKRDLESAVKGGQVIKVEELKDRGEKGGMYEVA</sequence>
<dbReference type="EMBL" id="KE145353">
    <property type="protein sequence ID" value="EPE36287.1"/>
    <property type="molecule type" value="Genomic_DNA"/>
</dbReference>
<feature type="coiled-coil region" evidence="1">
    <location>
        <begin position="77"/>
        <end position="125"/>
    </location>
</feature>
<evidence type="ECO:0000256" key="3">
    <source>
        <dbReference type="SAM" id="Phobius"/>
    </source>
</evidence>
<name>S3DD37_GLAL2</name>
<dbReference type="OrthoDB" id="191995at2759"/>
<feature type="transmembrane region" description="Helical" evidence="3">
    <location>
        <begin position="354"/>
        <end position="375"/>
    </location>
</feature>
<keyword evidence="3" id="KW-0472">Membrane</keyword>
<evidence type="ECO:0000313" key="5">
    <source>
        <dbReference type="Proteomes" id="UP000016922"/>
    </source>
</evidence>
<dbReference type="PANTHER" id="PTHR36840">
    <property type="entry name" value="BLL5714 PROTEIN"/>
    <property type="match status" value="1"/>
</dbReference>
<keyword evidence="5" id="KW-1185">Reference proteome</keyword>
<feature type="transmembrane region" description="Helical" evidence="3">
    <location>
        <begin position="474"/>
        <end position="495"/>
    </location>
</feature>
<dbReference type="GeneID" id="19464679"/>
<evidence type="ECO:0000313" key="4">
    <source>
        <dbReference type="EMBL" id="EPE36287.1"/>
    </source>
</evidence>
<dbReference type="Pfam" id="PF06772">
    <property type="entry name" value="LtrA"/>
    <property type="match status" value="1"/>
</dbReference>
<dbReference type="Proteomes" id="UP000016922">
    <property type="component" value="Unassembled WGS sequence"/>
</dbReference>
<evidence type="ECO:0000256" key="1">
    <source>
        <dbReference type="SAM" id="Coils"/>
    </source>
</evidence>
<feature type="transmembrane region" description="Helical" evidence="3">
    <location>
        <begin position="433"/>
        <end position="454"/>
    </location>
</feature>
<feature type="transmembrane region" description="Helical" evidence="3">
    <location>
        <begin position="328"/>
        <end position="348"/>
    </location>
</feature>
<dbReference type="KEGG" id="glz:GLAREA_05625"/>
<feature type="transmembrane region" description="Helical" evidence="3">
    <location>
        <begin position="589"/>
        <end position="610"/>
    </location>
</feature>
<keyword evidence="3" id="KW-0812">Transmembrane</keyword>
<evidence type="ECO:0008006" key="6">
    <source>
        <dbReference type="Google" id="ProtNLM"/>
    </source>
</evidence>
<feature type="region of interest" description="Disordered" evidence="2">
    <location>
        <begin position="1"/>
        <end position="25"/>
    </location>
</feature>